<dbReference type="PANTHER" id="PTHR30273:SF2">
    <property type="entry name" value="PROTEIN FECR"/>
    <property type="match status" value="1"/>
</dbReference>
<dbReference type="Gene3D" id="2.60.120.200">
    <property type="match status" value="1"/>
</dbReference>
<dbReference type="EMBL" id="JAENIJ010000009">
    <property type="protein sequence ID" value="MBK1882258.1"/>
    <property type="molecule type" value="Genomic_DNA"/>
</dbReference>
<dbReference type="InterPro" id="IPR006860">
    <property type="entry name" value="FecR"/>
</dbReference>
<comment type="caution">
    <text evidence="3">The sequence shown here is derived from an EMBL/GenBank/DDBJ whole genome shotgun (WGS) entry which is preliminary data.</text>
</comment>
<dbReference type="InterPro" id="IPR012373">
    <property type="entry name" value="Ferrdict_sens_TM"/>
</dbReference>
<protein>
    <submittedName>
        <fullName evidence="3">FecR domain-containing protein</fullName>
    </submittedName>
</protein>
<dbReference type="GO" id="GO:0016989">
    <property type="term" value="F:sigma factor antagonist activity"/>
    <property type="evidence" value="ECO:0007669"/>
    <property type="project" value="TreeGrafter"/>
</dbReference>
<dbReference type="Pfam" id="PF04773">
    <property type="entry name" value="FecR"/>
    <property type="match status" value="1"/>
</dbReference>
<keyword evidence="4" id="KW-1185">Reference proteome</keyword>
<feature type="domain" description="FecR protein" evidence="2">
    <location>
        <begin position="169"/>
        <end position="228"/>
    </location>
</feature>
<keyword evidence="1" id="KW-0812">Transmembrane</keyword>
<keyword evidence="1" id="KW-1133">Transmembrane helix</keyword>
<dbReference type="Pfam" id="PF13385">
    <property type="entry name" value="Laminin_G_3"/>
    <property type="match status" value="1"/>
</dbReference>
<sequence>MNQDQFESLAQRAVEGTCKEAELKQLEAAMLESEAYRRIYLDSFLIHEMLMMEAPSLADLDEVELPETNVRLAKEHRHRKVTIGLMAAAVVLIAGLIFYFARPPVDPPTLAITPAPGSSFTTLDGSGNATSSTNLDSGSRVDLSEGTLELRFSSGVTGFVRGPAQFTVHHPMEVLLDEGSARFQVPEDAHGFKVITPELVAIDLGTEFGIVQRPGRNPQLHVFKGRVKIASKEGAGNSEILSAGNAVMATNSGNLEKIQITPDQFYQQLPSDLPFIHLSFDEGPGGALKVDGSHPAAASTVALLYPGGPGLVDGPIGKAARFNGKATPVMTNWEGVEGFAPRTICAWIKADANRPWKPYQTIAGWGDPTIGKAGKCELLLYQPTPSASTVLRLSFDQYLFSGTTNLADGKWHHVAGSSKVSADQKPIVQIYVDGKPEKLNPRYSAVKPYRSRGPLTLTRDERSMPLVIGYTDRPQAGRAFRGEIDEVYVFEAALGPERIAQLAARLRGHGK</sequence>
<evidence type="ECO:0000313" key="3">
    <source>
        <dbReference type="EMBL" id="MBK1882258.1"/>
    </source>
</evidence>
<name>A0A934SBI1_9BACT</name>
<dbReference type="PANTHER" id="PTHR30273">
    <property type="entry name" value="PERIPLASMIC SIGNAL SENSOR AND SIGMA FACTOR ACTIVATOR FECR-RELATED"/>
    <property type="match status" value="1"/>
</dbReference>
<dbReference type="Proteomes" id="UP000603141">
    <property type="component" value="Unassembled WGS sequence"/>
</dbReference>
<proteinExistence type="predicted"/>
<organism evidence="3 4">
    <name type="scientific">Luteolibacter pohnpeiensis</name>
    <dbReference type="NCBI Taxonomy" id="454153"/>
    <lineage>
        <taxon>Bacteria</taxon>
        <taxon>Pseudomonadati</taxon>
        <taxon>Verrucomicrobiota</taxon>
        <taxon>Verrucomicrobiia</taxon>
        <taxon>Verrucomicrobiales</taxon>
        <taxon>Verrucomicrobiaceae</taxon>
        <taxon>Luteolibacter</taxon>
    </lineage>
</organism>
<dbReference type="Gene3D" id="2.60.120.1440">
    <property type="match status" value="1"/>
</dbReference>
<keyword evidence="1" id="KW-0472">Membrane</keyword>
<evidence type="ECO:0000259" key="2">
    <source>
        <dbReference type="Pfam" id="PF04773"/>
    </source>
</evidence>
<dbReference type="InterPro" id="IPR013320">
    <property type="entry name" value="ConA-like_dom_sf"/>
</dbReference>
<gene>
    <name evidence="3" type="ORF">JIN85_07520</name>
</gene>
<dbReference type="SUPFAM" id="SSF49899">
    <property type="entry name" value="Concanavalin A-like lectins/glucanases"/>
    <property type="match status" value="1"/>
</dbReference>
<evidence type="ECO:0000256" key="1">
    <source>
        <dbReference type="SAM" id="Phobius"/>
    </source>
</evidence>
<reference evidence="3" key="1">
    <citation type="submission" date="2021-01" db="EMBL/GenBank/DDBJ databases">
        <title>Modified the classification status of verrucomicrobia.</title>
        <authorList>
            <person name="Feng X."/>
        </authorList>
    </citation>
    <scope>NUCLEOTIDE SEQUENCE</scope>
    <source>
        <strain evidence="3">KCTC 22041</strain>
    </source>
</reference>
<feature type="transmembrane region" description="Helical" evidence="1">
    <location>
        <begin position="81"/>
        <end position="101"/>
    </location>
</feature>
<accession>A0A934SBI1</accession>
<dbReference type="AlphaFoldDB" id="A0A934SBI1"/>
<evidence type="ECO:0000313" key="4">
    <source>
        <dbReference type="Proteomes" id="UP000603141"/>
    </source>
</evidence>